<comment type="pathway">
    <text evidence="2 12">One-carbon metabolism; tetrahydrofolate interconversion.</text>
</comment>
<dbReference type="EMBL" id="RJJD01000001">
    <property type="protein sequence ID" value="RNI31532.1"/>
    <property type="molecule type" value="Genomic_DNA"/>
</dbReference>
<evidence type="ECO:0000256" key="1">
    <source>
        <dbReference type="ARBA" id="ARBA00001974"/>
    </source>
</evidence>
<dbReference type="GO" id="GO:0035999">
    <property type="term" value="P:tetrahydrofolate interconversion"/>
    <property type="evidence" value="ECO:0007669"/>
    <property type="project" value="UniProtKB-UniPathway"/>
</dbReference>
<dbReference type="GO" id="GO:0106312">
    <property type="term" value="F:methylenetetrahydrofolate reductase (NADH) activity"/>
    <property type="evidence" value="ECO:0007669"/>
    <property type="project" value="UniProtKB-EC"/>
</dbReference>
<organism evidence="13 14">
    <name type="scientific">Rufibacter latericius</name>
    <dbReference type="NCBI Taxonomy" id="2487040"/>
    <lineage>
        <taxon>Bacteria</taxon>
        <taxon>Pseudomonadati</taxon>
        <taxon>Bacteroidota</taxon>
        <taxon>Cytophagia</taxon>
        <taxon>Cytophagales</taxon>
        <taxon>Hymenobacteraceae</taxon>
        <taxon>Rufibacter</taxon>
    </lineage>
</organism>
<dbReference type="PANTHER" id="PTHR45754:SF3">
    <property type="entry name" value="METHYLENETETRAHYDROFOLATE REDUCTASE (NADPH)"/>
    <property type="match status" value="1"/>
</dbReference>
<dbReference type="PANTHER" id="PTHR45754">
    <property type="entry name" value="METHYLENETETRAHYDROFOLATE REDUCTASE"/>
    <property type="match status" value="1"/>
</dbReference>
<evidence type="ECO:0000256" key="11">
    <source>
        <dbReference type="ARBA" id="ARBA00048628"/>
    </source>
</evidence>
<dbReference type="RefSeq" id="WP_123125431.1">
    <property type="nucleotide sequence ID" value="NZ_RJJD01000001.1"/>
</dbReference>
<name>A0A3M9N172_9BACT</name>
<keyword evidence="5 12" id="KW-0285">Flavoprotein</keyword>
<evidence type="ECO:0000313" key="13">
    <source>
        <dbReference type="EMBL" id="RNI31532.1"/>
    </source>
</evidence>
<gene>
    <name evidence="13" type="primary">metF</name>
    <name evidence="13" type="ORF">EFB08_03155</name>
</gene>
<dbReference type="InterPro" id="IPR003171">
    <property type="entry name" value="Mehydrof_redctse-like"/>
</dbReference>
<evidence type="ECO:0000256" key="12">
    <source>
        <dbReference type="RuleBase" id="RU003862"/>
    </source>
</evidence>
<keyword evidence="7 12" id="KW-0560">Oxidoreductase</keyword>
<evidence type="ECO:0000256" key="8">
    <source>
        <dbReference type="ARBA" id="ARBA00023027"/>
    </source>
</evidence>
<evidence type="ECO:0000256" key="7">
    <source>
        <dbReference type="ARBA" id="ARBA00023002"/>
    </source>
</evidence>
<evidence type="ECO:0000256" key="3">
    <source>
        <dbReference type="ARBA" id="ARBA00006743"/>
    </source>
</evidence>
<evidence type="ECO:0000256" key="9">
    <source>
        <dbReference type="ARBA" id="ARBA00023167"/>
    </source>
</evidence>
<protein>
    <recommendedName>
        <fullName evidence="12">Methylenetetrahydrofolate reductase</fullName>
        <ecNumber evidence="12">1.5.1.54</ecNumber>
    </recommendedName>
</protein>
<dbReference type="UniPathway" id="UPA00193"/>
<dbReference type="FunFam" id="3.20.20.220:FF:000015">
    <property type="entry name" value="Methylenetetrahydrofolate reductase"/>
    <property type="match status" value="1"/>
</dbReference>
<comment type="catalytic activity">
    <reaction evidence="11">
        <text>(6S)-5-methyl-5,6,7,8-tetrahydrofolate + NAD(+) = (6R)-5,10-methylene-5,6,7,8-tetrahydrofolate + NADH + H(+)</text>
        <dbReference type="Rhea" id="RHEA:19821"/>
        <dbReference type="ChEBI" id="CHEBI:15378"/>
        <dbReference type="ChEBI" id="CHEBI:15636"/>
        <dbReference type="ChEBI" id="CHEBI:18608"/>
        <dbReference type="ChEBI" id="CHEBI:57540"/>
        <dbReference type="ChEBI" id="CHEBI:57945"/>
        <dbReference type="EC" id="1.5.1.54"/>
    </reaction>
    <physiologicalReaction direction="right-to-left" evidence="11">
        <dbReference type="Rhea" id="RHEA:19823"/>
    </physiologicalReaction>
</comment>
<sequence length="317" mass="35849">MKVTEHLQKATNTLFSFEILPPVKGTSIQSIYQGIDPLMEFKPPFINVTYHREEYVFKERENGLLEKITIRKRPGTVGICSAIMNKYHVDAVPHIICGGFSREETENALMDLNFLGIDNVLLLRGDAVKTEPGFRPHKDGHSYASDLIKQVVQLNHGQYLDEEMENPVPTDFCIGVAGYPEKHMEAPNLSTDLRYLKHKVDLGADYIITQMFFDNRCFFDFVKACRAAGITVPIIPGLKTLTTRNQLNVLPRYFNIDLPEDLVNAVEACTNPKDVKQVGIDWTIQQCKELMDFGVPCLHFYTMSKSDATVAVAKAIF</sequence>
<proteinExistence type="inferred from homology"/>
<dbReference type="InterPro" id="IPR004620">
    <property type="entry name" value="MTHF_reductase_bac"/>
</dbReference>
<evidence type="ECO:0000313" key="14">
    <source>
        <dbReference type="Proteomes" id="UP000272117"/>
    </source>
</evidence>
<evidence type="ECO:0000256" key="4">
    <source>
        <dbReference type="ARBA" id="ARBA00022605"/>
    </source>
</evidence>
<dbReference type="GO" id="GO:0009086">
    <property type="term" value="P:methionine biosynthetic process"/>
    <property type="evidence" value="ECO:0007669"/>
    <property type="project" value="UniProtKB-KW"/>
</dbReference>
<dbReference type="Proteomes" id="UP000272117">
    <property type="component" value="Unassembled WGS sequence"/>
</dbReference>
<comment type="similarity">
    <text evidence="3 12">Belongs to the methylenetetrahydrofolate reductase family.</text>
</comment>
<dbReference type="CDD" id="cd00537">
    <property type="entry name" value="MTHFR"/>
    <property type="match status" value="1"/>
</dbReference>
<comment type="cofactor">
    <cofactor evidence="1 12">
        <name>FAD</name>
        <dbReference type="ChEBI" id="CHEBI:57692"/>
    </cofactor>
</comment>
<dbReference type="GO" id="GO:0005829">
    <property type="term" value="C:cytosol"/>
    <property type="evidence" value="ECO:0007669"/>
    <property type="project" value="InterPro"/>
</dbReference>
<dbReference type="AlphaFoldDB" id="A0A3M9N172"/>
<dbReference type="GO" id="GO:0071949">
    <property type="term" value="F:FAD binding"/>
    <property type="evidence" value="ECO:0007669"/>
    <property type="project" value="TreeGrafter"/>
</dbReference>
<reference evidence="13 14" key="1">
    <citation type="submission" date="2018-11" db="EMBL/GenBank/DDBJ databases">
        <title>Rufibacter latericius sp. nov., isolated from water in Baiyang Lake.</title>
        <authorList>
            <person name="Yang Y."/>
        </authorList>
    </citation>
    <scope>NUCLEOTIDE SEQUENCE [LARGE SCALE GENOMIC DNA]</scope>
    <source>
        <strain evidence="13 14">R-22-1c-1</strain>
    </source>
</reference>
<dbReference type="Gene3D" id="3.20.20.220">
    <property type="match status" value="1"/>
</dbReference>
<keyword evidence="8" id="KW-0520">NAD</keyword>
<keyword evidence="9" id="KW-0486">Methionine biosynthesis</keyword>
<dbReference type="SUPFAM" id="SSF51730">
    <property type="entry name" value="FAD-linked oxidoreductase"/>
    <property type="match status" value="1"/>
</dbReference>
<dbReference type="Pfam" id="PF02219">
    <property type="entry name" value="MTHFR"/>
    <property type="match status" value="1"/>
</dbReference>
<evidence type="ECO:0000256" key="2">
    <source>
        <dbReference type="ARBA" id="ARBA00004777"/>
    </source>
</evidence>
<dbReference type="NCBIfam" id="TIGR00676">
    <property type="entry name" value="fadh2"/>
    <property type="match status" value="1"/>
</dbReference>
<evidence type="ECO:0000256" key="10">
    <source>
        <dbReference type="ARBA" id="ARBA00034478"/>
    </source>
</evidence>
<dbReference type="OrthoDB" id="9812555at2"/>
<comment type="pathway">
    <text evidence="10">Amino-acid biosynthesis; L-methionine biosynthesis via de novo pathway.</text>
</comment>
<keyword evidence="4" id="KW-0028">Amino-acid biosynthesis</keyword>
<keyword evidence="6 12" id="KW-0274">FAD</keyword>
<dbReference type="EC" id="1.5.1.54" evidence="12"/>
<comment type="caution">
    <text evidence="13">The sequence shown here is derived from an EMBL/GenBank/DDBJ whole genome shotgun (WGS) entry which is preliminary data.</text>
</comment>
<evidence type="ECO:0000256" key="6">
    <source>
        <dbReference type="ARBA" id="ARBA00022827"/>
    </source>
</evidence>
<keyword evidence="14" id="KW-1185">Reference proteome</keyword>
<evidence type="ECO:0000256" key="5">
    <source>
        <dbReference type="ARBA" id="ARBA00022630"/>
    </source>
</evidence>
<accession>A0A3M9N172</accession>
<dbReference type="InterPro" id="IPR029041">
    <property type="entry name" value="FAD-linked_oxidoreductase-like"/>
</dbReference>